<accession>A0ABW0ZJZ4</accession>
<dbReference type="PANTHER" id="PTHR30307">
    <property type="entry name" value="S-ADENOSYLMETHIONINE:TRNA RIBOSYLTRANSFERASE-ISOMERASE"/>
    <property type="match status" value="1"/>
</dbReference>
<dbReference type="Gene3D" id="3.40.1780.10">
    <property type="entry name" value="QueA-like"/>
    <property type="match status" value="1"/>
</dbReference>
<dbReference type="InterPro" id="IPR042118">
    <property type="entry name" value="QueA_dom1"/>
</dbReference>
<keyword evidence="1" id="KW-0963">Cytoplasm</keyword>
<keyword evidence="4" id="KW-0671">Queuosine biosynthesis</keyword>
<dbReference type="PANTHER" id="PTHR30307:SF0">
    <property type="entry name" value="S-ADENOSYLMETHIONINE:TRNA RIBOSYLTRANSFERASE-ISOMERASE"/>
    <property type="match status" value="1"/>
</dbReference>
<dbReference type="RefSeq" id="WP_136434490.1">
    <property type="nucleotide sequence ID" value="NZ_JBHSNS010000006.1"/>
</dbReference>
<name>A0ABW0ZJZ4_9ACTN</name>
<proteinExistence type="predicted"/>
<evidence type="ECO:0000313" key="5">
    <source>
        <dbReference type="EMBL" id="MFC5729871.1"/>
    </source>
</evidence>
<dbReference type="InterPro" id="IPR003699">
    <property type="entry name" value="QueA"/>
</dbReference>
<evidence type="ECO:0000313" key="6">
    <source>
        <dbReference type="Proteomes" id="UP001596072"/>
    </source>
</evidence>
<protein>
    <submittedName>
        <fullName evidence="5">S-adenosylmethionine:tRNA ribosyltransferase-isomerase</fullName>
    </submittedName>
</protein>
<evidence type="ECO:0000256" key="1">
    <source>
        <dbReference type="ARBA" id="ARBA00022490"/>
    </source>
</evidence>
<evidence type="ECO:0000256" key="2">
    <source>
        <dbReference type="ARBA" id="ARBA00022679"/>
    </source>
</evidence>
<reference evidence="6" key="1">
    <citation type="journal article" date="2019" name="Int. J. Syst. Evol. Microbiol.">
        <title>The Global Catalogue of Microorganisms (GCM) 10K type strain sequencing project: providing services to taxonomists for standard genome sequencing and annotation.</title>
        <authorList>
            <consortium name="The Broad Institute Genomics Platform"/>
            <consortium name="The Broad Institute Genome Sequencing Center for Infectious Disease"/>
            <person name="Wu L."/>
            <person name="Ma J."/>
        </authorList>
    </citation>
    <scope>NUCLEOTIDE SEQUENCE [LARGE SCALE GENOMIC DNA]</scope>
    <source>
        <strain evidence="6">YIM 94188</strain>
    </source>
</reference>
<keyword evidence="6" id="KW-1185">Reference proteome</keyword>
<evidence type="ECO:0000256" key="4">
    <source>
        <dbReference type="ARBA" id="ARBA00022785"/>
    </source>
</evidence>
<dbReference type="InterPro" id="IPR036100">
    <property type="entry name" value="QueA_sf"/>
</dbReference>
<dbReference type="Proteomes" id="UP001596072">
    <property type="component" value="Unassembled WGS sequence"/>
</dbReference>
<comment type="caution">
    <text evidence="5">The sequence shown here is derived from an EMBL/GenBank/DDBJ whole genome shotgun (WGS) entry which is preliminary data.</text>
</comment>
<keyword evidence="2" id="KW-0808">Transferase</keyword>
<keyword evidence="3" id="KW-0949">S-adenosyl-L-methionine</keyword>
<dbReference type="EMBL" id="JBHSNS010000006">
    <property type="protein sequence ID" value="MFC5729871.1"/>
    <property type="molecule type" value="Genomic_DNA"/>
</dbReference>
<sequence>MTLLSERPAVRFLAPRDTFAPAPAERRGLRRDQVRLLVADEDRGLTHTSFAHLAEHLAPGDVVVVNDSATVPAQLDAVSTRHGPVVVHLATGLDDGSWVVEVRRAPDADRAVLDAEDGDLLSVAAGTTYLRLTEPYPEPGSSPTRTGNRLWRAVIADGDRVLRGVARRYGRPISYGYLADRYPLADYQTVFSHRPGSAEMPSAGRPFTADLVTRLVSRGVTITPVTLHTGVSSQEAGESPQPEWFEVPGSSAAVVNAARAGGGRVVAVGTTVTRALESAVVAAADGSARLVARSGWTTRVVTPLEPPRVVDGLVTGWHDPEASHLLLVEAVAGAELAQQAYEAAVAEGYLWHEFGDSCLLLPRAEGVRPGRRDQGES</sequence>
<evidence type="ECO:0000256" key="3">
    <source>
        <dbReference type="ARBA" id="ARBA00022691"/>
    </source>
</evidence>
<dbReference type="InterPro" id="IPR042119">
    <property type="entry name" value="QueA_dom2"/>
</dbReference>
<dbReference type="SUPFAM" id="SSF111337">
    <property type="entry name" value="QueA-like"/>
    <property type="match status" value="1"/>
</dbReference>
<dbReference type="Gene3D" id="2.40.10.240">
    <property type="entry name" value="QueA-like"/>
    <property type="match status" value="1"/>
</dbReference>
<gene>
    <name evidence="5" type="ORF">ACFPQB_13165</name>
</gene>
<organism evidence="5 6">
    <name type="scientific">Nocardioides vastitatis</name>
    <dbReference type="NCBI Taxonomy" id="2568655"/>
    <lineage>
        <taxon>Bacteria</taxon>
        <taxon>Bacillati</taxon>
        <taxon>Actinomycetota</taxon>
        <taxon>Actinomycetes</taxon>
        <taxon>Propionibacteriales</taxon>
        <taxon>Nocardioidaceae</taxon>
        <taxon>Nocardioides</taxon>
    </lineage>
</organism>
<dbReference type="Pfam" id="PF02547">
    <property type="entry name" value="Queuosine_synth"/>
    <property type="match status" value="1"/>
</dbReference>